<dbReference type="EMBL" id="CP132938">
    <property type="protein sequence ID" value="XCB23577.1"/>
    <property type="molecule type" value="Genomic_DNA"/>
</dbReference>
<evidence type="ECO:0000313" key="1">
    <source>
        <dbReference type="EMBL" id="XCB23577.1"/>
    </source>
</evidence>
<protein>
    <submittedName>
        <fullName evidence="1">Uncharacterized protein</fullName>
    </submittedName>
</protein>
<proteinExistence type="predicted"/>
<reference evidence="1" key="1">
    <citation type="submission" date="2023-08" db="EMBL/GenBank/DDBJ databases">
        <authorList>
            <person name="Messyasz A."/>
            <person name="Mannisto M.K."/>
            <person name="Kerkhof L.J."/>
            <person name="Haggblom M."/>
        </authorList>
    </citation>
    <scope>NUCLEOTIDE SEQUENCE</scope>
    <source>
        <strain evidence="1">M8UP39</strain>
    </source>
</reference>
<organism evidence="1">
    <name type="scientific">Tunturiibacter gelidiferens</name>
    <dbReference type="NCBI Taxonomy" id="3069689"/>
    <lineage>
        <taxon>Bacteria</taxon>
        <taxon>Pseudomonadati</taxon>
        <taxon>Acidobacteriota</taxon>
        <taxon>Terriglobia</taxon>
        <taxon>Terriglobales</taxon>
        <taxon>Acidobacteriaceae</taxon>
        <taxon>Tunturiibacter</taxon>
    </lineage>
</organism>
<sequence length="46" mass="5232">MARIKFPGGLWAGFSAEVADFLWFIRGGDVVKCVVNVEKKQRSFDR</sequence>
<reference evidence="1" key="2">
    <citation type="journal article" date="2024" name="Environ. Microbiol.">
        <title>Genome analysis and description of Tunturibacter gen. nov. expands the diversity of Terriglobia in tundra soils.</title>
        <authorList>
            <person name="Messyasz A."/>
            <person name="Mannisto M.K."/>
            <person name="Kerkhof L.J."/>
            <person name="Haggblom M.M."/>
        </authorList>
    </citation>
    <scope>NUCLEOTIDE SEQUENCE</scope>
    <source>
        <strain evidence="1">M8UP39</strain>
    </source>
</reference>
<dbReference type="RefSeq" id="WP_353073133.1">
    <property type="nucleotide sequence ID" value="NZ_CP132938.1"/>
</dbReference>
<dbReference type="AlphaFoldDB" id="A0AAU7Z3Y8"/>
<dbReference type="KEGG" id="tgi:RBB81_06555"/>
<accession>A0AAU7Z3Y8</accession>
<gene>
    <name evidence="1" type="ORF">RBB81_06555</name>
</gene>
<name>A0AAU7Z3Y8_9BACT</name>